<evidence type="ECO:0000313" key="1">
    <source>
        <dbReference type="EMBL" id="GLW53864.1"/>
    </source>
</evidence>
<proteinExistence type="predicted"/>
<protein>
    <submittedName>
        <fullName evidence="1">Uncharacterized protein</fullName>
    </submittedName>
</protein>
<reference evidence="1" key="1">
    <citation type="submission" date="2023-02" db="EMBL/GenBank/DDBJ databases">
        <title>Kitasatospora phosalacinea NBRC 14362.</title>
        <authorList>
            <person name="Ichikawa N."/>
            <person name="Sato H."/>
            <person name="Tonouchi N."/>
        </authorList>
    </citation>
    <scope>NUCLEOTIDE SEQUENCE</scope>
    <source>
        <strain evidence="1">NBRC 14362</strain>
    </source>
</reference>
<dbReference type="Proteomes" id="UP001165143">
    <property type="component" value="Unassembled WGS sequence"/>
</dbReference>
<evidence type="ECO:0000313" key="2">
    <source>
        <dbReference type="Proteomes" id="UP001165143"/>
    </source>
</evidence>
<comment type="caution">
    <text evidence="1">The sequence shown here is derived from an EMBL/GenBank/DDBJ whole genome shotgun (WGS) entry which is preliminary data.</text>
</comment>
<sequence>MVEVDLRSAWAKYRHACAQFEALAAYVEAQDRGLAESTPLAAHFDPVAGFHVVRISRVPDIQEIVEELSLRAGDVINNLRTSLDHLMWQLAQLQGPPRDPLRVKFRVCKTNGLSCTKPDYLGSQVWGQVHEFQPCKGVNGRADSWPGEYVHQAEQLAKLSNHDKHRNIVDIDPAVSGFSSIPTRLTLPPWIEVIDGEHIFAPGRLGDPDPDAEVIDLSRADHRLAVGAEVARVRAQLWGSVETIGFIGFARLHFTLPQLLPLLPTLQRLSLYCHEVLTAFTPDSAAGPSVGRPMVPTNGQR</sequence>
<dbReference type="AlphaFoldDB" id="A0A9W6UML5"/>
<name>A0A9W6UML5_9ACTN</name>
<dbReference type="EMBL" id="BSRX01000009">
    <property type="protein sequence ID" value="GLW53864.1"/>
    <property type="molecule type" value="Genomic_DNA"/>
</dbReference>
<gene>
    <name evidence="1" type="ORF">Kpho01_18750</name>
</gene>
<organism evidence="1 2">
    <name type="scientific">Kitasatospora phosalacinea</name>
    <dbReference type="NCBI Taxonomy" id="2065"/>
    <lineage>
        <taxon>Bacteria</taxon>
        <taxon>Bacillati</taxon>
        <taxon>Actinomycetota</taxon>
        <taxon>Actinomycetes</taxon>
        <taxon>Kitasatosporales</taxon>
        <taxon>Streptomycetaceae</taxon>
        <taxon>Kitasatospora</taxon>
    </lineage>
</organism>
<accession>A0A9W6UML5</accession>